<gene>
    <name evidence="1" type="ORF">KTN4_173</name>
</gene>
<protein>
    <submittedName>
        <fullName evidence="1">Uncharacterized protein</fullName>
    </submittedName>
</protein>
<dbReference type="Proteomes" id="UP000224336">
    <property type="component" value="Segment"/>
</dbReference>
<name>A0A192Y7E3_9CAUD</name>
<reference evidence="1 2" key="1">
    <citation type="journal article" date="2016" name="Sci. Rep.">
        <title>A proposed integrated approach for the preclinical evaluation of phage therapy in Pseudomonas infections.</title>
        <authorList>
            <person name="Danis-Wlodarczyk K."/>
            <person name="Vandenheuvel D."/>
            <person name="Jang H.B."/>
            <person name="Briers Y."/>
            <person name="Olszak T."/>
            <person name="Arabski M."/>
            <person name="Wasik S."/>
            <person name="Drabik M."/>
            <person name="Higgins G."/>
            <person name="Tyrrell J."/>
            <person name="Harvey B.J."/>
            <person name="Noben J.P."/>
            <person name="Lavigne R."/>
            <person name="Drulis-Kawa Z."/>
        </authorList>
    </citation>
    <scope>NUCLEOTIDE SEQUENCE [LARGE SCALE GENOMIC DNA]</scope>
</reference>
<proteinExistence type="predicted"/>
<sequence>MAIKLKTLSKAELKTLTKLKGEVSFRDSYGHRMRVGTNGLKACSVYNTSKWFNWTAKQRKEIKPILGEELFNKALQVWFLDFPKIDGFLDEMNYWVDKPESGTILAWNIGPDAKFILDGEELLIGKGEGLVFHLSQLHEVKRSHNGQSWICVMVRGAPEKFA</sequence>
<evidence type="ECO:0000313" key="1">
    <source>
        <dbReference type="EMBL" id="ANM44931.1"/>
    </source>
</evidence>
<accession>A0A192Y7E3</accession>
<dbReference type="EMBL" id="KU521356">
    <property type="protein sequence ID" value="ANM44931.1"/>
    <property type="molecule type" value="Genomic_DNA"/>
</dbReference>
<evidence type="ECO:0000313" key="2">
    <source>
        <dbReference type="Proteomes" id="UP000224336"/>
    </source>
</evidence>
<organism evidence="1 2">
    <name type="scientific">Pseudomonas phage KTN4</name>
    <dbReference type="NCBI Taxonomy" id="1862701"/>
    <lineage>
        <taxon>Viruses</taxon>
        <taxon>Duplodnaviria</taxon>
        <taxon>Heunggongvirae</taxon>
        <taxon>Uroviricota</taxon>
        <taxon>Caudoviricetes</taxon>
        <taxon>Chimalliviridae</taxon>
        <taxon>Phikzvirus</taxon>
        <taxon>Phikzvirus phiKZ</taxon>
    </lineage>
</organism>